<dbReference type="Pfam" id="PF13649">
    <property type="entry name" value="Methyltransf_25"/>
    <property type="match status" value="1"/>
</dbReference>
<keyword evidence="6" id="KW-1185">Reference proteome</keyword>
<sequence length="237" mass="26448">MYDGELPEIYDMIYRSRGKDYAGEAASVARLVREARPDARSLLDMACGTGPHLAHFAELFEHVEGVELSEDMLALAKRRLPDVPLTKGDMRDFDLGRTFDAVTCMFSSIAHMVDAGELDVAVNRLAHHLVPGGVLVIEPWWFPERFAPGYVAGDSASEDGRTVVRVSHSRVEGRMTRMEVHYLVAEAEEGIRHFTDTLFMTLFTREEYEHALRKAGCTPTYIEGGPSGRGIFLGVRD</sequence>
<dbReference type="CDD" id="cd02440">
    <property type="entry name" value="AdoMet_MTases"/>
    <property type="match status" value="1"/>
</dbReference>
<dbReference type="InterPro" id="IPR029063">
    <property type="entry name" value="SAM-dependent_MTases_sf"/>
</dbReference>
<keyword evidence="1" id="KW-0489">Methyltransferase</keyword>
<proteinExistence type="predicted"/>
<name>A0ABP8AHY9_9ACTN</name>
<dbReference type="SUPFAM" id="SSF53335">
    <property type="entry name" value="S-adenosyl-L-methionine-dependent methyltransferases"/>
    <property type="match status" value="1"/>
</dbReference>
<accession>A0ABP8AHY9</accession>
<keyword evidence="2" id="KW-0808">Transferase</keyword>
<comment type="caution">
    <text evidence="5">The sequence shown here is derived from an EMBL/GenBank/DDBJ whole genome shotgun (WGS) entry which is preliminary data.</text>
</comment>
<organism evidence="5 6">
    <name type="scientific">Streptosporangium oxazolinicum</name>
    <dbReference type="NCBI Taxonomy" id="909287"/>
    <lineage>
        <taxon>Bacteria</taxon>
        <taxon>Bacillati</taxon>
        <taxon>Actinomycetota</taxon>
        <taxon>Actinomycetes</taxon>
        <taxon>Streptosporangiales</taxon>
        <taxon>Streptosporangiaceae</taxon>
        <taxon>Streptosporangium</taxon>
    </lineage>
</organism>
<dbReference type="PANTHER" id="PTHR43464:SF19">
    <property type="entry name" value="UBIQUINONE BIOSYNTHESIS O-METHYLTRANSFERASE, MITOCHONDRIAL"/>
    <property type="match status" value="1"/>
</dbReference>
<evidence type="ECO:0000313" key="6">
    <source>
        <dbReference type="Proteomes" id="UP001501251"/>
    </source>
</evidence>
<dbReference type="Proteomes" id="UP001501251">
    <property type="component" value="Unassembled WGS sequence"/>
</dbReference>
<dbReference type="EMBL" id="BAABAQ010000002">
    <property type="protein sequence ID" value="GAA4184137.1"/>
    <property type="molecule type" value="Genomic_DNA"/>
</dbReference>
<dbReference type="RefSeq" id="WP_344915898.1">
    <property type="nucleotide sequence ID" value="NZ_BAABAQ010000002.1"/>
</dbReference>
<dbReference type="Gene3D" id="2.20.130.10">
    <property type="entry name" value="CAC2371-like domains"/>
    <property type="match status" value="1"/>
</dbReference>
<dbReference type="InterPro" id="IPR041698">
    <property type="entry name" value="Methyltransf_25"/>
</dbReference>
<protein>
    <recommendedName>
        <fullName evidence="4">Methyltransferase domain-containing protein</fullName>
    </recommendedName>
</protein>
<gene>
    <name evidence="5" type="ORF">GCM10022252_12540</name>
</gene>
<evidence type="ECO:0000256" key="3">
    <source>
        <dbReference type="ARBA" id="ARBA00022691"/>
    </source>
</evidence>
<feature type="domain" description="Methyltransferase" evidence="4">
    <location>
        <begin position="43"/>
        <end position="133"/>
    </location>
</feature>
<reference evidence="6" key="1">
    <citation type="journal article" date="2019" name="Int. J. Syst. Evol. Microbiol.">
        <title>The Global Catalogue of Microorganisms (GCM) 10K type strain sequencing project: providing services to taxonomists for standard genome sequencing and annotation.</title>
        <authorList>
            <consortium name="The Broad Institute Genomics Platform"/>
            <consortium name="The Broad Institute Genome Sequencing Center for Infectious Disease"/>
            <person name="Wu L."/>
            <person name="Ma J."/>
        </authorList>
    </citation>
    <scope>NUCLEOTIDE SEQUENCE [LARGE SCALE GENOMIC DNA]</scope>
    <source>
        <strain evidence="6">JCM 17388</strain>
    </source>
</reference>
<evidence type="ECO:0000256" key="1">
    <source>
        <dbReference type="ARBA" id="ARBA00022603"/>
    </source>
</evidence>
<dbReference type="PANTHER" id="PTHR43464">
    <property type="entry name" value="METHYLTRANSFERASE"/>
    <property type="match status" value="1"/>
</dbReference>
<evidence type="ECO:0000259" key="4">
    <source>
        <dbReference type="Pfam" id="PF13649"/>
    </source>
</evidence>
<evidence type="ECO:0000256" key="2">
    <source>
        <dbReference type="ARBA" id="ARBA00022679"/>
    </source>
</evidence>
<keyword evidence="3" id="KW-0949">S-adenosyl-L-methionine</keyword>
<dbReference type="Gene3D" id="3.40.50.150">
    <property type="entry name" value="Vaccinia Virus protein VP39"/>
    <property type="match status" value="1"/>
</dbReference>
<evidence type="ECO:0000313" key="5">
    <source>
        <dbReference type="EMBL" id="GAA4184137.1"/>
    </source>
</evidence>